<keyword evidence="1" id="KW-0472">Membrane</keyword>
<name>A0ABT1SG31_9FIRM</name>
<reference evidence="3 4" key="1">
    <citation type="submission" date="2022-06" db="EMBL/GenBank/DDBJ databases">
        <title>Isolation of gut microbiota from human fecal samples.</title>
        <authorList>
            <person name="Pamer E.G."/>
            <person name="Barat B."/>
            <person name="Waligurski E."/>
            <person name="Medina S."/>
            <person name="Paddock L."/>
            <person name="Mostad J."/>
        </authorList>
    </citation>
    <scope>NUCLEOTIDE SEQUENCE [LARGE SCALE GENOMIC DNA]</scope>
    <source>
        <strain evidence="3 4">DFI.7.95</strain>
    </source>
</reference>
<keyword evidence="1" id="KW-0812">Transmembrane</keyword>
<evidence type="ECO:0000259" key="2">
    <source>
        <dbReference type="Pfam" id="PF13786"/>
    </source>
</evidence>
<dbReference type="EMBL" id="JANGAC010000022">
    <property type="protein sequence ID" value="MCQ4925426.1"/>
    <property type="molecule type" value="Genomic_DNA"/>
</dbReference>
<protein>
    <submittedName>
        <fullName evidence="3">DUF4179 domain-containing protein</fullName>
    </submittedName>
</protein>
<dbReference type="Pfam" id="PF13786">
    <property type="entry name" value="DUF4179"/>
    <property type="match status" value="1"/>
</dbReference>
<dbReference type="RefSeq" id="WP_256312896.1">
    <property type="nucleotide sequence ID" value="NZ_JANGAC010000022.1"/>
</dbReference>
<keyword evidence="4" id="KW-1185">Reference proteome</keyword>
<keyword evidence="1" id="KW-1133">Transmembrane helix</keyword>
<feature type="domain" description="DUF4179" evidence="2">
    <location>
        <begin position="38"/>
        <end position="126"/>
    </location>
</feature>
<comment type="caution">
    <text evidence="3">The sequence shown here is derived from an EMBL/GenBank/DDBJ whole genome shotgun (WGS) entry which is preliminary data.</text>
</comment>
<evidence type="ECO:0000313" key="4">
    <source>
        <dbReference type="Proteomes" id="UP001524478"/>
    </source>
</evidence>
<gene>
    <name evidence="3" type="ORF">NE686_20140</name>
</gene>
<dbReference type="Proteomes" id="UP001524478">
    <property type="component" value="Unassembled WGS sequence"/>
</dbReference>
<organism evidence="3 4">
    <name type="scientific">Tissierella carlieri</name>
    <dbReference type="NCBI Taxonomy" id="689904"/>
    <lineage>
        <taxon>Bacteria</taxon>
        <taxon>Bacillati</taxon>
        <taxon>Bacillota</taxon>
        <taxon>Tissierellia</taxon>
        <taxon>Tissierellales</taxon>
        <taxon>Tissierellaceae</taxon>
        <taxon>Tissierella</taxon>
    </lineage>
</organism>
<accession>A0ABT1SG31</accession>
<evidence type="ECO:0000313" key="3">
    <source>
        <dbReference type="EMBL" id="MCQ4925426.1"/>
    </source>
</evidence>
<feature type="transmembrane region" description="Helical" evidence="1">
    <location>
        <begin position="48"/>
        <end position="69"/>
    </location>
</feature>
<dbReference type="InterPro" id="IPR025436">
    <property type="entry name" value="DUF4179"/>
</dbReference>
<proteinExistence type="predicted"/>
<evidence type="ECO:0000256" key="1">
    <source>
        <dbReference type="SAM" id="Phobius"/>
    </source>
</evidence>
<sequence length="438" mass="50081">MDNIEKLLNEGKNELNKLKMPENMEDRLRDALDNIPNKKRKFHIKWKVAALIITILLIGYNVDTLAYYAKQLIGYDNVMNGTLQELNELGKGQIINKSCTFKDGSKVTLDGIMLDDNNLIVFYTINDPSGNVEEIYRDFGFMYVQGLFGVTYNRGGHGQVNEDKTEMKWIMTCDKPMFYERKMRLKFHSIDMEETGIIEFKLDRNQAMGHSLKIGINTEIEVDQRKIKIKSLIASPTSTVIKGQIKNIIELGIDKVKGEHSMSSDIELSIIANGKDIQKQGASMSGSAKGSRFNMSYDALPHDTKDIQIVLKSFSGYHDVKEVIELQKGKINKEMKILEQDIRINEVYESEGNTYINITTDEGLILSTVFLDIDGEKVEAEQTIEGDFEDIVEGDTEKINHTRTIEFKGTGENLKLDIQRIRYNKTYNETIYEYSIEQ</sequence>